<dbReference type="InterPro" id="IPR035920">
    <property type="entry name" value="YhbY-like_sf"/>
</dbReference>
<evidence type="ECO:0000259" key="3">
    <source>
        <dbReference type="PROSITE" id="PS51295"/>
    </source>
</evidence>
<feature type="domain" description="CRM" evidence="3">
    <location>
        <begin position="2"/>
        <end position="98"/>
    </location>
</feature>
<comment type="caution">
    <text evidence="4">The sequence shown here is derived from an EMBL/GenBank/DDBJ whole genome shotgun (WGS) entry which is preliminary data.</text>
</comment>
<proteinExistence type="predicted"/>
<sequence length="104" mass="11903">MNLLNGKQKKFLKASAHHLKPIFQVGKEGISDKWVEQLKFALEKRELLKVNVLQASDFEANDVEAYLVENTDIEVVQVIGHVLVLYKKSSKIENREISLQLQSL</sequence>
<dbReference type="OrthoDB" id="9797519at2"/>
<dbReference type="Gene3D" id="3.30.110.60">
    <property type="entry name" value="YhbY-like"/>
    <property type="match status" value="1"/>
</dbReference>
<dbReference type="EMBL" id="AYZE01000014">
    <property type="protein sequence ID" value="KRM90622.1"/>
    <property type="molecule type" value="Genomic_DNA"/>
</dbReference>
<dbReference type="SMART" id="SM01103">
    <property type="entry name" value="CRS1_YhbY"/>
    <property type="match status" value="1"/>
</dbReference>
<dbReference type="SUPFAM" id="SSF75471">
    <property type="entry name" value="YhbY-like"/>
    <property type="match status" value="1"/>
</dbReference>
<dbReference type="STRING" id="1423729.FC80_GL000611"/>
<dbReference type="AlphaFoldDB" id="A0A0R2CFV4"/>
<name>A0A0R2CFV4_9LACO</name>
<organism evidence="4 5">
    <name type="scientific">Liquorilactobacillus cacaonum DSM 21116</name>
    <dbReference type="NCBI Taxonomy" id="1423729"/>
    <lineage>
        <taxon>Bacteria</taxon>
        <taxon>Bacillati</taxon>
        <taxon>Bacillota</taxon>
        <taxon>Bacilli</taxon>
        <taxon>Lactobacillales</taxon>
        <taxon>Lactobacillaceae</taxon>
        <taxon>Liquorilactobacillus</taxon>
    </lineage>
</organism>
<evidence type="ECO:0000256" key="2">
    <source>
        <dbReference type="PROSITE-ProRule" id="PRU00626"/>
    </source>
</evidence>
<dbReference type="GO" id="GO:0003723">
    <property type="term" value="F:RNA binding"/>
    <property type="evidence" value="ECO:0007669"/>
    <property type="project" value="UniProtKB-UniRule"/>
</dbReference>
<reference evidence="4 5" key="1">
    <citation type="journal article" date="2015" name="Genome Announc.">
        <title>Expanding the biotechnology potential of lactobacilli through comparative genomics of 213 strains and associated genera.</title>
        <authorList>
            <person name="Sun Z."/>
            <person name="Harris H.M."/>
            <person name="McCann A."/>
            <person name="Guo C."/>
            <person name="Argimon S."/>
            <person name="Zhang W."/>
            <person name="Yang X."/>
            <person name="Jeffery I.B."/>
            <person name="Cooney J.C."/>
            <person name="Kagawa T.F."/>
            <person name="Liu W."/>
            <person name="Song Y."/>
            <person name="Salvetti E."/>
            <person name="Wrobel A."/>
            <person name="Rasinkangas P."/>
            <person name="Parkhill J."/>
            <person name="Rea M.C."/>
            <person name="O'Sullivan O."/>
            <person name="Ritari J."/>
            <person name="Douillard F.P."/>
            <person name="Paul Ross R."/>
            <person name="Yang R."/>
            <person name="Briner A.E."/>
            <person name="Felis G.E."/>
            <person name="de Vos W.M."/>
            <person name="Barrangou R."/>
            <person name="Klaenhammer T.R."/>
            <person name="Caufield P.W."/>
            <person name="Cui Y."/>
            <person name="Zhang H."/>
            <person name="O'Toole P.W."/>
        </authorList>
    </citation>
    <scope>NUCLEOTIDE SEQUENCE [LARGE SCALE GENOMIC DNA]</scope>
    <source>
        <strain evidence="4 5">DSM 21116</strain>
    </source>
</reference>
<dbReference type="PATRIC" id="fig|1423729.3.peg.617"/>
<dbReference type="Pfam" id="PF01985">
    <property type="entry name" value="CRS1_YhbY"/>
    <property type="match status" value="1"/>
</dbReference>
<dbReference type="Proteomes" id="UP000051131">
    <property type="component" value="Unassembled WGS sequence"/>
</dbReference>
<dbReference type="InterPro" id="IPR051925">
    <property type="entry name" value="RNA-binding_domain"/>
</dbReference>
<keyword evidence="1 2" id="KW-0694">RNA-binding</keyword>
<dbReference type="InterPro" id="IPR017924">
    <property type="entry name" value="RNA-binding_YhbY"/>
</dbReference>
<evidence type="ECO:0000313" key="5">
    <source>
        <dbReference type="Proteomes" id="UP000051131"/>
    </source>
</evidence>
<dbReference type="PANTHER" id="PTHR40065:SF3">
    <property type="entry name" value="RNA-BINDING PROTEIN YHBY"/>
    <property type="match status" value="1"/>
</dbReference>
<evidence type="ECO:0000313" key="4">
    <source>
        <dbReference type="EMBL" id="KRM90622.1"/>
    </source>
</evidence>
<keyword evidence="5" id="KW-1185">Reference proteome</keyword>
<dbReference type="NCBIfam" id="TIGR00253">
    <property type="entry name" value="RNA_bind_YhbY"/>
    <property type="match status" value="1"/>
</dbReference>
<dbReference type="PROSITE" id="PS51295">
    <property type="entry name" value="CRM"/>
    <property type="match status" value="1"/>
</dbReference>
<evidence type="ECO:0000256" key="1">
    <source>
        <dbReference type="ARBA" id="ARBA00022884"/>
    </source>
</evidence>
<accession>A0A0R2CFV4</accession>
<dbReference type="InterPro" id="IPR001890">
    <property type="entry name" value="RNA-binding_CRM"/>
</dbReference>
<gene>
    <name evidence="4" type="ORF">FC80_GL000611</name>
</gene>
<protein>
    <submittedName>
        <fullName evidence="4">YhbY domain RNA binding protein</fullName>
    </submittedName>
</protein>
<dbReference type="RefSeq" id="WP_057828855.1">
    <property type="nucleotide sequence ID" value="NZ_AYZE01000014.1"/>
</dbReference>
<dbReference type="PANTHER" id="PTHR40065">
    <property type="entry name" value="RNA-BINDING PROTEIN YHBY"/>
    <property type="match status" value="1"/>
</dbReference>